<dbReference type="EMBL" id="JBEYBF010000005">
    <property type="protein sequence ID" value="MEU1952173.1"/>
    <property type="molecule type" value="Genomic_DNA"/>
</dbReference>
<dbReference type="PANTHER" id="PTHR43046">
    <property type="entry name" value="GDP-MANNOSE MANNOSYL HYDROLASE"/>
    <property type="match status" value="1"/>
</dbReference>
<feature type="domain" description="Nudix hydrolase" evidence="5">
    <location>
        <begin position="4"/>
        <end position="136"/>
    </location>
</feature>
<dbReference type="PRINTS" id="PR00502">
    <property type="entry name" value="NUDIXFAMILY"/>
</dbReference>
<protein>
    <submittedName>
        <fullName evidence="6">NUDIX domain-containing protein</fullName>
    </submittedName>
</protein>
<organism evidence="6 7">
    <name type="scientific">Nocardia rhamnosiphila</name>
    <dbReference type="NCBI Taxonomy" id="426716"/>
    <lineage>
        <taxon>Bacteria</taxon>
        <taxon>Bacillati</taxon>
        <taxon>Actinomycetota</taxon>
        <taxon>Actinomycetes</taxon>
        <taxon>Mycobacteriales</taxon>
        <taxon>Nocardiaceae</taxon>
        <taxon>Nocardia</taxon>
    </lineage>
</organism>
<dbReference type="RefSeq" id="WP_356956813.1">
    <property type="nucleotide sequence ID" value="NZ_JBEYBD010000007.1"/>
</dbReference>
<dbReference type="SUPFAM" id="SSF55811">
    <property type="entry name" value="Nudix"/>
    <property type="match status" value="1"/>
</dbReference>
<evidence type="ECO:0000256" key="4">
    <source>
        <dbReference type="RuleBase" id="RU003476"/>
    </source>
</evidence>
<dbReference type="InterPro" id="IPR015797">
    <property type="entry name" value="NUDIX_hydrolase-like_dom_sf"/>
</dbReference>
<evidence type="ECO:0000313" key="7">
    <source>
        <dbReference type="Proteomes" id="UP001550628"/>
    </source>
</evidence>
<dbReference type="Pfam" id="PF00293">
    <property type="entry name" value="NUDIX"/>
    <property type="match status" value="1"/>
</dbReference>
<reference evidence="6 7" key="1">
    <citation type="submission" date="2024-06" db="EMBL/GenBank/DDBJ databases">
        <title>The Natural Products Discovery Center: Release of the First 8490 Sequenced Strains for Exploring Actinobacteria Biosynthetic Diversity.</title>
        <authorList>
            <person name="Kalkreuter E."/>
            <person name="Kautsar S.A."/>
            <person name="Yang D."/>
            <person name="Bader C.D."/>
            <person name="Teijaro C.N."/>
            <person name="Fluegel L."/>
            <person name="Davis C.M."/>
            <person name="Simpson J.R."/>
            <person name="Lauterbach L."/>
            <person name="Steele A.D."/>
            <person name="Gui C."/>
            <person name="Meng S."/>
            <person name="Li G."/>
            <person name="Viehrig K."/>
            <person name="Ye F."/>
            <person name="Su P."/>
            <person name="Kiefer A.F."/>
            <person name="Nichols A."/>
            <person name="Cepeda A.J."/>
            <person name="Yan W."/>
            <person name="Fan B."/>
            <person name="Jiang Y."/>
            <person name="Adhikari A."/>
            <person name="Zheng C.-J."/>
            <person name="Schuster L."/>
            <person name="Cowan T.M."/>
            <person name="Smanski M.J."/>
            <person name="Chevrette M.G."/>
            <person name="De Carvalho L.P.S."/>
            <person name="Shen B."/>
        </authorList>
    </citation>
    <scope>NUCLEOTIDE SEQUENCE [LARGE SCALE GENOMIC DNA]</scope>
    <source>
        <strain evidence="6 7">NPDC019708</strain>
    </source>
</reference>
<keyword evidence="7" id="KW-1185">Reference proteome</keyword>
<comment type="similarity">
    <text evidence="2 4">Belongs to the Nudix hydrolase family.</text>
</comment>
<sequence>MVDRHVIDVHILLARGHQLLLTQRRGGAFDGEWHLPSGKVDAGEPLTAAAAREAREEIGVVINPAHLRFVHATHVANSGPEPRLGVFFEASEWLGEPTNQEPDKCSDVRWFPVDRLPENLIAYPAAGIQTYLDGESSKAFSEIGWESAPAAI</sequence>
<dbReference type="PROSITE" id="PS51462">
    <property type="entry name" value="NUDIX"/>
    <property type="match status" value="1"/>
</dbReference>
<proteinExistence type="inferred from homology"/>
<evidence type="ECO:0000259" key="5">
    <source>
        <dbReference type="PROSITE" id="PS51462"/>
    </source>
</evidence>
<dbReference type="InterPro" id="IPR000086">
    <property type="entry name" value="NUDIX_hydrolase_dom"/>
</dbReference>
<comment type="cofactor">
    <cofactor evidence="1">
        <name>Mg(2+)</name>
        <dbReference type="ChEBI" id="CHEBI:18420"/>
    </cofactor>
</comment>
<accession>A0ABV2WMR9</accession>
<dbReference type="CDD" id="cd04683">
    <property type="entry name" value="NUDIX_Hydrolase"/>
    <property type="match status" value="1"/>
</dbReference>
<dbReference type="Proteomes" id="UP001550628">
    <property type="component" value="Unassembled WGS sequence"/>
</dbReference>
<keyword evidence="3 4" id="KW-0378">Hydrolase</keyword>
<dbReference type="PROSITE" id="PS00893">
    <property type="entry name" value="NUDIX_BOX"/>
    <property type="match status" value="1"/>
</dbReference>
<evidence type="ECO:0000256" key="2">
    <source>
        <dbReference type="ARBA" id="ARBA00005582"/>
    </source>
</evidence>
<dbReference type="Gene3D" id="3.90.79.10">
    <property type="entry name" value="Nucleoside Triphosphate Pyrophosphohydrolase"/>
    <property type="match status" value="1"/>
</dbReference>
<evidence type="ECO:0000256" key="3">
    <source>
        <dbReference type="ARBA" id="ARBA00022801"/>
    </source>
</evidence>
<dbReference type="InterPro" id="IPR020476">
    <property type="entry name" value="Nudix_hydrolase"/>
</dbReference>
<comment type="caution">
    <text evidence="6">The sequence shown here is derived from an EMBL/GenBank/DDBJ whole genome shotgun (WGS) entry which is preliminary data.</text>
</comment>
<gene>
    <name evidence="6" type="ORF">ABZ510_09940</name>
</gene>
<dbReference type="InterPro" id="IPR020084">
    <property type="entry name" value="NUDIX_hydrolase_CS"/>
</dbReference>
<evidence type="ECO:0000256" key="1">
    <source>
        <dbReference type="ARBA" id="ARBA00001946"/>
    </source>
</evidence>
<dbReference type="PANTHER" id="PTHR43046:SF16">
    <property type="entry name" value="ADP-RIBOSE PYROPHOSPHATASE YJHB-RELATED"/>
    <property type="match status" value="1"/>
</dbReference>
<name>A0ABV2WMR9_9NOCA</name>
<evidence type="ECO:0000313" key="6">
    <source>
        <dbReference type="EMBL" id="MEU1952173.1"/>
    </source>
</evidence>